<dbReference type="AlphaFoldDB" id="A0A1C2W2D8"/>
<comment type="caution">
    <text evidence="1">The sequence shown here is derived from an EMBL/GenBank/DDBJ whole genome shotgun (WGS) entry which is preliminary data.</text>
</comment>
<reference evidence="1" key="2">
    <citation type="submission" date="2020-12" db="EMBL/GenBank/DDBJ databases">
        <authorList>
            <person name="Chopjitt P."/>
        </authorList>
    </citation>
    <scope>NUCLEOTIDE SEQUENCE</scope>
    <source>
        <strain evidence="1">AP1</strain>
    </source>
</reference>
<accession>A0A1C2W2D8</accession>
<dbReference type="Proteomes" id="UP000660083">
    <property type="component" value="Unassembled WGS sequence"/>
</dbReference>
<dbReference type="EMBL" id="JAEFCT010000009">
    <property type="protein sequence ID" value="MBK1445254.1"/>
    <property type="molecule type" value="Genomic_DNA"/>
</dbReference>
<evidence type="ECO:0000313" key="4">
    <source>
        <dbReference type="Proteomes" id="UP000660083"/>
    </source>
</evidence>
<accession>A0A1H8U8W0</accession>
<gene>
    <name evidence="2" type="ORF">EA752_15665</name>
    <name evidence="1" type="ORF">JDA50_12550</name>
</gene>
<evidence type="ECO:0000313" key="3">
    <source>
        <dbReference type="Proteomes" id="UP000271320"/>
    </source>
</evidence>
<dbReference type="RefSeq" id="WP_045131398.1">
    <property type="nucleotide sequence ID" value="NZ_BBTY01000030.1"/>
</dbReference>
<dbReference type="EMBL" id="RFEW01000014">
    <property type="protein sequence ID" value="RSO57388.1"/>
    <property type="molecule type" value="Genomic_DNA"/>
</dbReference>
<proteinExistence type="predicted"/>
<evidence type="ECO:0000313" key="2">
    <source>
        <dbReference type="EMBL" id="RSO57388.1"/>
    </source>
</evidence>
<name>A0A1C2W2D8_ACIPI</name>
<sequence>MQSTVVMDWSRFQIFEWFVSGASLKSPSYGAANVRCTDGRSIDFQDKLGVVAAMGDQLTKSVAMVIMTEGKSQQDYEYVRNHLAKIMMDGAKKDKRREPEGIAIYHLAWLIARIVIDYALDPELENGHKDPGRLVYAGIRSYQMNPEVYRQTWKRYEKLMVAALEEEIKKATKIAKRYKEETLNEVRN</sequence>
<organism evidence="1 4">
    <name type="scientific">Acinetobacter pittii</name>
    <name type="common">Acinetobacter genomosp. 3</name>
    <dbReference type="NCBI Taxonomy" id="48296"/>
    <lineage>
        <taxon>Bacteria</taxon>
        <taxon>Pseudomonadati</taxon>
        <taxon>Pseudomonadota</taxon>
        <taxon>Gammaproteobacteria</taxon>
        <taxon>Moraxellales</taxon>
        <taxon>Moraxellaceae</taxon>
        <taxon>Acinetobacter</taxon>
        <taxon>Acinetobacter calcoaceticus/baumannii complex</taxon>
    </lineage>
</organism>
<protein>
    <submittedName>
        <fullName evidence="1">Uncharacterized protein</fullName>
    </submittedName>
</protein>
<reference evidence="2 3" key="1">
    <citation type="submission" date="2018-10" db="EMBL/GenBank/DDBJ databases">
        <title>GWAS and RNA-Seq identify cryptic mechanisms of antimicrobial resistance in Acinetobacter baumannii.</title>
        <authorList>
            <person name="Sahl J.W."/>
        </authorList>
    </citation>
    <scope>NUCLEOTIDE SEQUENCE [LARGE SCALE GENOMIC DNA]</scope>
    <source>
        <strain evidence="2 3">TG41884</strain>
    </source>
</reference>
<evidence type="ECO:0000313" key="1">
    <source>
        <dbReference type="EMBL" id="MBK1445254.1"/>
    </source>
</evidence>
<dbReference type="Proteomes" id="UP000271320">
    <property type="component" value="Unassembled WGS sequence"/>
</dbReference>